<evidence type="ECO:0000313" key="2">
    <source>
        <dbReference type="EMBL" id="PJZ74702.1"/>
    </source>
</evidence>
<proteinExistence type="predicted"/>
<name>A0A2M9ZRL3_9LEPT</name>
<accession>A0A2M9ZRL3</accession>
<gene>
    <name evidence="1" type="ORF">CH360_01230</name>
    <name evidence="2" type="ORF">CH373_01230</name>
</gene>
<dbReference type="Proteomes" id="UP000231962">
    <property type="component" value="Unassembled WGS sequence"/>
</dbReference>
<dbReference type="RefSeq" id="WP_100712111.1">
    <property type="nucleotide sequence ID" value="NZ_NPDY01000001.1"/>
</dbReference>
<protein>
    <submittedName>
        <fullName evidence="2">Uncharacterized protein</fullName>
    </submittedName>
</protein>
<comment type="caution">
    <text evidence="2">The sequence shown here is derived from an EMBL/GenBank/DDBJ whole genome shotgun (WGS) entry which is preliminary data.</text>
</comment>
<dbReference type="Proteomes" id="UP000231990">
    <property type="component" value="Unassembled WGS sequence"/>
</dbReference>
<dbReference type="OrthoDB" id="339535at2"/>
<keyword evidence="3" id="KW-1185">Reference proteome</keyword>
<dbReference type="EMBL" id="NPDZ01000001">
    <property type="protein sequence ID" value="PJZ74702.1"/>
    <property type="molecule type" value="Genomic_DNA"/>
</dbReference>
<reference evidence="3 4" key="1">
    <citation type="submission" date="2017-07" db="EMBL/GenBank/DDBJ databases">
        <title>Leptospira spp. isolated from tropical soils.</title>
        <authorList>
            <person name="Thibeaux R."/>
            <person name="Iraola G."/>
            <person name="Ferres I."/>
            <person name="Bierque E."/>
            <person name="Girault D."/>
            <person name="Soupe-Gilbert M.-E."/>
            <person name="Picardeau M."/>
            <person name="Goarant C."/>
        </authorList>
    </citation>
    <scope>NUCLEOTIDE SEQUENCE [LARGE SCALE GENOMIC DNA]</scope>
    <source>
        <strain evidence="2 4">FH1-B-B1</strain>
        <strain evidence="1 3">FH1-B-C1</strain>
    </source>
</reference>
<organism evidence="2 4">
    <name type="scientific">Leptospira perolatii</name>
    <dbReference type="NCBI Taxonomy" id="2023191"/>
    <lineage>
        <taxon>Bacteria</taxon>
        <taxon>Pseudomonadati</taxon>
        <taxon>Spirochaetota</taxon>
        <taxon>Spirochaetia</taxon>
        <taxon>Leptospirales</taxon>
        <taxon>Leptospiraceae</taxon>
        <taxon>Leptospira</taxon>
    </lineage>
</organism>
<dbReference type="EMBL" id="NPDY01000001">
    <property type="protein sequence ID" value="PJZ71169.1"/>
    <property type="molecule type" value="Genomic_DNA"/>
</dbReference>
<evidence type="ECO:0000313" key="4">
    <source>
        <dbReference type="Proteomes" id="UP000231990"/>
    </source>
</evidence>
<evidence type="ECO:0000313" key="3">
    <source>
        <dbReference type="Proteomes" id="UP000231962"/>
    </source>
</evidence>
<dbReference type="AlphaFoldDB" id="A0A2M9ZRL3"/>
<sequence>MTASKVVQNSRIQILAIAIFLFSFSSVFAGEAFELEGDPGANDLRILAVLNKLSEDRVISDKKTKGFSYRYTSKWYSPLSIDVYVVGFSKREKVSLVRVEAPKKGMEKAFKNYLLNELNQQEALGIGSGAPTGESPQISEKPSRKSYLLSEGLAIVFPAASVLYNSTKSPVYGSGDTFKGMFSYILADLLLAGAGYYYAMSTIHQKSDADNLLLKHGPSGKVWEAPGGGVFLGLFFLPRVLRMIGGFQDTYTHNRLMELSVSKSF</sequence>
<evidence type="ECO:0000313" key="1">
    <source>
        <dbReference type="EMBL" id="PJZ71169.1"/>
    </source>
</evidence>